<comment type="caution">
    <text evidence="14">The sequence shown here is derived from an EMBL/GenBank/DDBJ whole genome shotgun (WGS) entry which is preliminary data.</text>
</comment>
<dbReference type="PANTHER" id="PTHR33516:SF2">
    <property type="entry name" value="LEXA REPRESSOR-RELATED"/>
    <property type="match status" value="1"/>
</dbReference>
<evidence type="ECO:0000259" key="13">
    <source>
        <dbReference type="Pfam" id="PF00717"/>
    </source>
</evidence>
<comment type="similarity">
    <text evidence="1 12">Belongs to the peptidase S24 family.</text>
</comment>
<keyword evidence="3" id="KW-0235">DNA replication</keyword>
<dbReference type="STRING" id="1798382.A3D77_04090"/>
<dbReference type="InterPro" id="IPR036286">
    <property type="entry name" value="LexA/Signal_pep-like_sf"/>
</dbReference>
<dbReference type="GO" id="GO:0003677">
    <property type="term" value="F:DNA binding"/>
    <property type="evidence" value="ECO:0007669"/>
    <property type="project" value="UniProtKB-KW"/>
</dbReference>
<protein>
    <submittedName>
        <fullName evidence="14">Repressor LexA</fullName>
    </submittedName>
</protein>
<gene>
    <name evidence="14" type="ORF">A3D77_04090</name>
</gene>
<dbReference type="GO" id="GO:0006281">
    <property type="term" value="P:DNA repair"/>
    <property type="evidence" value="ECO:0007669"/>
    <property type="project" value="UniProtKB-KW"/>
</dbReference>
<evidence type="ECO:0000256" key="6">
    <source>
        <dbReference type="ARBA" id="ARBA00022813"/>
    </source>
</evidence>
<keyword evidence="5 12" id="KW-0378">Hydrolase</keyword>
<dbReference type="CDD" id="cd06529">
    <property type="entry name" value="S24_LexA-like"/>
    <property type="match status" value="1"/>
</dbReference>
<keyword evidence="8" id="KW-0238">DNA-binding</keyword>
<dbReference type="EMBL" id="MFJL01000043">
    <property type="protein sequence ID" value="OGG12669.1"/>
    <property type="molecule type" value="Genomic_DNA"/>
</dbReference>
<evidence type="ECO:0000313" key="14">
    <source>
        <dbReference type="EMBL" id="OGG12669.1"/>
    </source>
</evidence>
<dbReference type="Proteomes" id="UP000176923">
    <property type="component" value="Unassembled WGS sequence"/>
</dbReference>
<dbReference type="AlphaFoldDB" id="A0A1F5ZJK3"/>
<evidence type="ECO:0000256" key="5">
    <source>
        <dbReference type="ARBA" id="ARBA00022801"/>
    </source>
</evidence>
<organism evidence="14 15">
    <name type="scientific">Candidatus Gottesmanbacteria bacterium RIFCSPHIGHO2_02_FULL_39_11</name>
    <dbReference type="NCBI Taxonomy" id="1798382"/>
    <lineage>
        <taxon>Bacteria</taxon>
        <taxon>Candidatus Gottesmaniibacteriota</taxon>
    </lineage>
</organism>
<evidence type="ECO:0000256" key="7">
    <source>
        <dbReference type="ARBA" id="ARBA00023015"/>
    </source>
</evidence>
<dbReference type="InterPro" id="IPR006200">
    <property type="entry name" value="LexA"/>
</dbReference>
<feature type="domain" description="Peptidase S24/S26A/S26B/S26C" evidence="13">
    <location>
        <begin position="70"/>
        <end position="183"/>
    </location>
</feature>
<evidence type="ECO:0000256" key="2">
    <source>
        <dbReference type="ARBA" id="ARBA00022491"/>
    </source>
</evidence>
<keyword evidence="11" id="KW-0742">SOS response</keyword>
<evidence type="ECO:0000313" key="15">
    <source>
        <dbReference type="Proteomes" id="UP000176923"/>
    </source>
</evidence>
<evidence type="ECO:0000256" key="10">
    <source>
        <dbReference type="ARBA" id="ARBA00023204"/>
    </source>
</evidence>
<dbReference type="InterPro" id="IPR006197">
    <property type="entry name" value="Peptidase_S24_LexA"/>
</dbReference>
<evidence type="ECO:0000256" key="9">
    <source>
        <dbReference type="ARBA" id="ARBA00023163"/>
    </source>
</evidence>
<accession>A0A1F5ZJK3</accession>
<dbReference type="InterPro" id="IPR015927">
    <property type="entry name" value="Peptidase_S24_S26A/B/C"/>
</dbReference>
<dbReference type="GO" id="GO:0009432">
    <property type="term" value="P:SOS response"/>
    <property type="evidence" value="ECO:0007669"/>
    <property type="project" value="UniProtKB-KW"/>
</dbReference>
<dbReference type="InterPro" id="IPR039418">
    <property type="entry name" value="LexA-like"/>
</dbReference>
<evidence type="ECO:0000256" key="8">
    <source>
        <dbReference type="ARBA" id="ARBA00023125"/>
    </source>
</evidence>
<dbReference type="NCBIfam" id="TIGR00498">
    <property type="entry name" value="lexA"/>
    <property type="match status" value="1"/>
</dbReference>
<dbReference type="InterPro" id="IPR036388">
    <property type="entry name" value="WH-like_DNA-bd_sf"/>
</dbReference>
<proteinExistence type="inferred from homology"/>
<dbReference type="SUPFAM" id="SSF51306">
    <property type="entry name" value="LexA/Signal peptidase"/>
    <property type="match status" value="1"/>
</dbReference>
<reference evidence="14 15" key="1">
    <citation type="journal article" date="2016" name="Nat. Commun.">
        <title>Thousands of microbial genomes shed light on interconnected biogeochemical processes in an aquifer system.</title>
        <authorList>
            <person name="Anantharaman K."/>
            <person name="Brown C.T."/>
            <person name="Hug L.A."/>
            <person name="Sharon I."/>
            <person name="Castelle C.J."/>
            <person name="Probst A.J."/>
            <person name="Thomas B.C."/>
            <person name="Singh A."/>
            <person name="Wilkins M.J."/>
            <person name="Karaoz U."/>
            <person name="Brodie E.L."/>
            <person name="Williams K.H."/>
            <person name="Hubbard S.S."/>
            <person name="Banfield J.F."/>
        </authorList>
    </citation>
    <scope>NUCLEOTIDE SEQUENCE [LARGE SCALE GENOMIC DNA]</scope>
</reference>
<dbReference type="GO" id="GO:0006260">
    <property type="term" value="P:DNA replication"/>
    <property type="evidence" value="ECO:0007669"/>
    <property type="project" value="UniProtKB-KW"/>
</dbReference>
<evidence type="ECO:0000256" key="1">
    <source>
        <dbReference type="ARBA" id="ARBA00007484"/>
    </source>
</evidence>
<dbReference type="GO" id="GO:0004252">
    <property type="term" value="F:serine-type endopeptidase activity"/>
    <property type="evidence" value="ECO:0007669"/>
    <property type="project" value="InterPro"/>
</dbReference>
<evidence type="ECO:0000256" key="3">
    <source>
        <dbReference type="ARBA" id="ARBA00022705"/>
    </source>
</evidence>
<keyword evidence="7" id="KW-0805">Transcription regulation</keyword>
<sequence length="190" mass="21376">MIIDNAVSKLRTFYKDHKRLPSYQEMCSLFHFSSKKSSFDLAGKLIKAGFIEKDTTGRLIPKNLFPRLQLLGTIQAGIPTPAEEQLLNTMSFDNFLVNRPEKSYLLRVSGDSMIDAGIQPGDLVVIEETQFPKEGDIVVANIDGDFTLKYFHKEESSVSLLPANKKYSPIHAQESLEIIGIVVSVVRKYH</sequence>
<keyword evidence="4" id="KW-0227">DNA damage</keyword>
<evidence type="ECO:0000256" key="11">
    <source>
        <dbReference type="ARBA" id="ARBA00023236"/>
    </source>
</evidence>
<dbReference type="PRINTS" id="PR00726">
    <property type="entry name" value="LEXASERPTASE"/>
</dbReference>
<dbReference type="GO" id="GO:0045892">
    <property type="term" value="P:negative regulation of DNA-templated transcription"/>
    <property type="evidence" value="ECO:0007669"/>
    <property type="project" value="InterPro"/>
</dbReference>
<keyword evidence="9" id="KW-0804">Transcription</keyword>
<keyword evidence="10" id="KW-0234">DNA repair</keyword>
<dbReference type="Gene3D" id="1.10.10.10">
    <property type="entry name" value="Winged helix-like DNA-binding domain superfamily/Winged helix DNA-binding domain"/>
    <property type="match status" value="1"/>
</dbReference>
<dbReference type="InterPro" id="IPR050077">
    <property type="entry name" value="LexA_repressor"/>
</dbReference>
<evidence type="ECO:0000256" key="12">
    <source>
        <dbReference type="RuleBase" id="RU003991"/>
    </source>
</evidence>
<keyword evidence="6 12" id="KW-0068">Autocatalytic cleavage</keyword>
<dbReference type="PANTHER" id="PTHR33516">
    <property type="entry name" value="LEXA REPRESSOR"/>
    <property type="match status" value="1"/>
</dbReference>
<dbReference type="Pfam" id="PF00717">
    <property type="entry name" value="Peptidase_S24"/>
    <property type="match status" value="1"/>
</dbReference>
<keyword evidence="2" id="KW-0678">Repressor</keyword>
<evidence type="ECO:0000256" key="4">
    <source>
        <dbReference type="ARBA" id="ARBA00022763"/>
    </source>
</evidence>
<dbReference type="Gene3D" id="2.10.109.10">
    <property type="entry name" value="Umud Fragment, subunit A"/>
    <property type="match status" value="1"/>
</dbReference>
<name>A0A1F5ZJK3_9BACT</name>